<name>A0A1L9BAE5_9BACT</name>
<sequence>MELDDFIKQTPDPKVFDCVICQNPGQLAQSRVPLGVKALALGALGVAGVAARAGYRRWRRSKDPSPPLEDTPS</sequence>
<gene>
    <name evidence="1" type="ORF">BON30_16925</name>
</gene>
<dbReference type="Proteomes" id="UP000182229">
    <property type="component" value="Unassembled WGS sequence"/>
</dbReference>
<proteinExistence type="predicted"/>
<evidence type="ECO:0000313" key="1">
    <source>
        <dbReference type="EMBL" id="OJH39215.1"/>
    </source>
</evidence>
<keyword evidence="2" id="KW-1185">Reference proteome</keyword>
<organism evidence="1 2">
    <name type="scientific">Cystobacter ferrugineus</name>
    <dbReference type="NCBI Taxonomy" id="83449"/>
    <lineage>
        <taxon>Bacteria</taxon>
        <taxon>Pseudomonadati</taxon>
        <taxon>Myxococcota</taxon>
        <taxon>Myxococcia</taxon>
        <taxon>Myxococcales</taxon>
        <taxon>Cystobacterineae</taxon>
        <taxon>Archangiaceae</taxon>
        <taxon>Cystobacter</taxon>
    </lineage>
</organism>
<reference evidence="1 2" key="2">
    <citation type="submission" date="2016-12" db="EMBL/GenBank/DDBJ databases">
        <title>Draft Genome Sequence of Cystobacter ferrugineus Strain Cbfe23.</title>
        <authorList>
            <person name="Akbar S."/>
            <person name="Dowd S.E."/>
            <person name="Stevens D.C."/>
        </authorList>
    </citation>
    <scope>NUCLEOTIDE SEQUENCE [LARGE SCALE GENOMIC DNA]</scope>
    <source>
        <strain evidence="1 2">Cbfe23</strain>
    </source>
</reference>
<dbReference type="AlphaFoldDB" id="A0A1L9BAE5"/>
<dbReference type="EMBL" id="MPIN01000004">
    <property type="protein sequence ID" value="OJH39215.1"/>
    <property type="molecule type" value="Genomic_DNA"/>
</dbReference>
<evidence type="ECO:0000313" key="2">
    <source>
        <dbReference type="Proteomes" id="UP000182229"/>
    </source>
</evidence>
<protein>
    <submittedName>
        <fullName evidence="1">Uncharacterized protein</fullName>
    </submittedName>
</protein>
<comment type="caution">
    <text evidence="1">The sequence shown here is derived from an EMBL/GenBank/DDBJ whole genome shotgun (WGS) entry which is preliminary data.</text>
</comment>
<reference evidence="2" key="1">
    <citation type="submission" date="2016-11" db="EMBL/GenBank/DDBJ databases">
        <authorList>
            <person name="Shukria A."/>
            <person name="Stevens D.C."/>
        </authorList>
    </citation>
    <scope>NUCLEOTIDE SEQUENCE [LARGE SCALE GENOMIC DNA]</scope>
    <source>
        <strain evidence="2">Cbfe23</strain>
    </source>
</reference>
<dbReference type="RefSeq" id="WP_071899385.1">
    <property type="nucleotide sequence ID" value="NZ_MPIN01000004.1"/>
</dbReference>
<accession>A0A1L9BAE5</accession>